<gene>
    <name evidence="3" type="ORF">JOF46_002962</name>
</gene>
<accession>A0ABS4WFQ9</accession>
<evidence type="ECO:0000259" key="2">
    <source>
        <dbReference type="Pfam" id="PF07853"/>
    </source>
</evidence>
<feature type="transmembrane region" description="Helical" evidence="1">
    <location>
        <begin position="97"/>
        <end position="116"/>
    </location>
</feature>
<evidence type="ECO:0000313" key="4">
    <source>
        <dbReference type="Proteomes" id="UP000766570"/>
    </source>
</evidence>
<dbReference type="InterPro" id="IPR012867">
    <property type="entry name" value="DUF1648"/>
</dbReference>
<evidence type="ECO:0000256" key="1">
    <source>
        <dbReference type="SAM" id="Phobius"/>
    </source>
</evidence>
<proteinExistence type="predicted"/>
<feature type="transmembrane region" description="Helical" evidence="1">
    <location>
        <begin position="136"/>
        <end position="156"/>
    </location>
</feature>
<name>A0ABS4WFQ9_9MICC</name>
<dbReference type="Proteomes" id="UP000766570">
    <property type="component" value="Unassembled WGS sequence"/>
</dbReference>
<feature type="transmembrane region" description="Helical" evidence="1">
    <location>
        <begin position="17"/>
        <end position="39"/>
    </location>
</feature>
<comment type="caution">
    <text evidence="3">The sequence shown here is derived from an EMBL/GenBank/DDBJ whole genome shotgun (WGS) entry which is preliminary data.</text>
</comment>
<sequence length="346" mass="34533">MTASPNPPPATARTPRLWWLSLSTLGIVLAAHLGSSLLWRGRLPDPVATHWGATGVADGTGGLTTHVLVGAFTLVLLGILMPAAARSLAGPAGRSGVPLMAGLGNCLVVGIGGMFLSGLVGQLDKPAALGTRMESTVLVAGIVLGVLWGIGSALLVRAALPPRAPAEGDASPGPASAVHAFAPGTVIASTVRGPAWMLALMPVLAVGMAVLGFTAGRESPVAFWSMVPGIAIVLGAGATCLAGKVVADDAGIRVHGGGFLKMLHVKPADIEQAEAREITPAEFGGWGLRVSGAGVAFIMGAGPGVIVQRPRGGARIYSVATMADAEAMAGLLNSLAAGRRQAGSST</sequence>
<feature type="transmembrane region" description="Helical" evidence="1">
    <location>
        <begin position="195"/>
        <end position="215"/>
    </location>
</feature>
<keyword evidence="4" id="KW-1185">Reference proteome</keyword>
<feature type="domain" description="DUF1648" evidence="2">
    <location>
        <begin position="29"/>
        <end position="64"/>
    </location>
</feature>
<evidence type="ECO:0000313" key="3">
    <source>
        <dbReference type="EMBL" id="MBP2375050.1"/>
    </source>
</evidence>
<reference evidence="3 4" key="1">
    <citation type="submission" date="2021-03" db="EMBL/GenBank/DDBJ databases">
        <title>Sequencing the genomes of 1000 actinobacteria strains.</title>
        <authorList>
            <person name="Klenk H.-P."/>
        </authorList>
    </citation>
    <scope>NUCLEOTIDE SEQUENCE [LARGE SCALE GENOMIC DNA]</scope>
    <source>
        <strain evidence="3 4">DSM 15454</strain>
    </source>
</reference>
<feature type="transmembrane region" description="Helical" evidence="1">
    <location>
        <begin position="67"/>
        <end position="85"/>
    </location>
</feature>
<feature type="transmembrane region" description="Helical" evidence="1">
    <location>
        <begin position="221"/>
        <end position="243"/>
    </location>
</feature>
<protein>
    <recommendedName>
        <fullName evidence="2">DUF1648 domain-containing protein</fullName>
    </recommendedName>
</protein>
<keyword evidence="1" id="KW-0472">Membrane</keyword>
<organism evidence="3 4">
    <name type="scientific">Paeniglutamicibacter psychrophenolicus</name>
    <dbReference type="NCBI Taxonomy" id="257454"/>
    <lineage>
        <taxon>Bacteria</taxon>
        <taxon>Bacillati</taxon>
        <taxon>Actinomycetota</taxon>
        <taxon>Actinomycetes</taxon>
        <taxon>Micrococcales</taxon>
        <taxon>Micrococcaceae</taxon>
        <taxon>Paeniglutamicibacter</taxon>
    </lineage>
</organism>
<dbReference type="Pfam" id="PF07853">
    <property type="entry name" value="DUF1648"/>
    <property type="match status" value="1"/>
</dbReference>
<dbReference type="EMBL" id="JAGIOE010000001">
    <property type="protein sequence ID" value="MBP2375050.1"/>
    <property type="molecule type" value="Genomic_DNA"/>
</dbReference>
<dbReference type="RefSeq" id="WP_209908292.1">
    <property type="nucleotide sequence ID" value="NZ_BAAAMI010000008.1"/>
</dbReference>
<keyword evidence="1" id="KW-1133">Transmembrane helix</keyword>
<keyword evidence="1" id="KW-0812">Transmembrane</keyword>